<dbReference type="PROSITE" id="PS50146">
    <property type="entry name" value="DAGK"/>
    <property type="match status" value="1"/>
</dbReference>
<dbReference type="OrthoDB" id="3171056at2"/>
<dbReference type="Pfam" id="PF19279">
    <property type="entry name" value="YegS_C"/>
    <property type="match status" value="1"/>
</dbReference>
<dbReference type="InterPro" id="IPR004363">
    <property type="entry name" value="Methylgl_synth"/>
</dbReference>
<keyword evidence="2" id="KW-0472">Membrane</keyword>
<keyword evidence="2" id="KW-1133">Transmembrane helix</keyword>
<evidence type="ECO:0000256" key="2">
    <source>
        <dbReference type="SAM" id="Phobius"/>
    </source>
</evidence>
<evidence type="ECO:0000259" key="3">
    <source>
        <dbReference type="PROSITE" id="PS50146"/>
    </source>
</evidence>
<dbReference type="InterPro" id="IPR016064">
    <property type="entry name" value="NAD/diacylglycerol_kinase_sf"/>
</dbReference>
<evidence type="ECO:0000313" key="5">
    <source>
        <dbReference type="Proteomes" id="UP000019494"/>
    </source>
</evidence>
<dbReference type="Proteomes" id="UP000019494">
    <property type="component" value="Unassembled WGS sequence"/>
</dbReference>
<dbReference type="GO" id="GO:0016301">
    <property type="term" value="F:kinase activity"/>
    <property type="evidence" value="ECO:0007669"/>
    <property type="project" value="UniProtKB-KW"/>
</dbReference>
<feature type="compositionally biased region" description="Basic residues" evidence="1">
    <location>
        <begin position="36"/>
        <end position="48"/>
    </location>
</feature>
<proteinExistence type="predicted"/>
<accession>W9GII5</accession>
<reference evidence="5" key="1">
    <citation type="submission" date="2013-08" db="EMBL/GenBank/DDBJ databases">
        <title>Intrasporangium oryzae NRRL B-24470.</title>
        <authorList>
            <person name="Liu H."/>
            <person name="Wang G."/>
        </authorList>
    </citation>
    <scope>NUCLEOTIDE SEQUENCE [LARGE SCALE GENOMIC DNA]</scope>
    <source>
        <strain evidence="5">Q5-1</strain>
    </source>
</reference>
<name>W9GII5_9MICO</name>
<dbReference type="InterPro" id="IPR045540">
    <property type="entry name" value="YegS/DAGK_C"/>
</dbReference>
<evidence type="ECO:0000313" key="4">
    <source>
        <dbReference type="EMBL" id="EWT06026.1"/>
    </source>
</evidence>
<gene>
    <name evidence="4" type="ORF">N864_00740</name>
</gene>
<sequence>MLSEWLPWIVVGGVVVLGLIALALLGPGAPTSLSHKGSRRRRPHRNHFRQGDPPDLPVRHAAVVLNPTKVADAGLVRSEIRRICTAQGWGEPRFYETTIADPGGAQARQAAEEGAAVVCSLGGDGTVRAVASALVGTETPLGILPAGTGNLLARNLDMPVGSLETAMRVALTGRNRRIDVGELVIGSPDDRQGDGTPTRTPGDGDTDPATGSAGAPAGDHAHPRPERHRFLVMTGIGMDAAIMQGTNENLKATVGWGAYVVSGIKHLVSPEFRATFRMDGDPEFKRRARAIIIGNCGRLLGGLVLMPDARVDDQRLDVVIASPKGFVGWAPVIARALTRRRKGHPTLDHKVCGEIHVRTDRSLPVQVDGDVIAEASEITASVLPASLTVRVAHY</sequence>
<dbReference type="InterPro" id="IPR001206">
    <property type="entry name" value="Diacylglycerol_kinase_cat_dom"/>
</dbReference>
<protein>
    <submittedName>
        <fullName evidence="4">Diacylglycerol kinase</fullName>
    </submittedName>
</protein>
<dbReference type="EMBL" id="AWQS01000070">
    <property type="protein sequence ID" value="EWT06026.1"/>
    <property type="molecule type" value="Genomic_DNA"/>
</dbReference>
<dbReference type="RefSeq" id="WP_034716209.1">
    <property type="nucleotide sequence ID" value="NZ_AWQS01000070.1"/>
</dbReference>
<feature type="region of interest" description="Disordered" evidence="1">
    <location>
        <begin position="181"/>
        <end position="225"/>
    </location>
</feature>
<dbReference type="GO" id="GO:0008929">
    <property type="term" value="F:methylglyoxal synthase activity"/>
    <property type="evidence" value="ECO:0007669"/>
    <property type="project" value="InterPro"/>
</dbReference>
<feature type="domain" description="DAGKc" evidence="3">
    <location>
        <begin position="56"/>
        <end position="187"/>
    </location>
</feature>
<keyword evidence="4" id="KW-0808">Transferase</keyword>
<dbReference type="SMART" id="SM00046">
    <property type="entry name" value="DAGKc"/>
    <property type="match status" value="1"/>
</dbReference>
<dbReference type="GO" id="GO:0005829">
    <property type="term" value="C:cytosol"/>
    <property type="evidence" value="ECO:0007669"/>
    <property type="project" value="TreeGrafter"/>
</dbReference>
<feature type="compositionally biased region" description="Low complexity" evidence="1">
    <location>
        <begin position="194"/>
        <end position="215"/>
    </location>
</feature>
<feature type="transmembrane region" description="Helical" evidence="2">
    <location>
        <begin position="6"/>
        <end position="33"/>
    </location>
</feature>
<keyword evidence="5" id="KW-1185">Reference proteome</keyword>
<keyword evidence="2" id="KW-0812">Transmembrane</keyword>
<dbReference type="InterPro" id="IPR017438">
    <property type="entry name" value="ATP-NAD_kinase_N"/>
</dbReference>
<dbReference type="Gene3D" id="2.60.200.40">
    <property type="match status" value="1"/>
</dbReference>
<dbReference type="SUPFAM" id="SSF111331">
    <property type="entry name" value="NAD kinase/diacylglycerol kinase-like"/>
    <property type="match status" value="1"/>
</dbReference>
<dbReference type="Pfam" id="PF00781">
    <property type="entry name" value="DAGK_cat"/>
    <property type="match status" value="1"/>
</dbReference>
<comment type="caution">
    <text evidence="4">The sequence shown here is derived from an EMBL/GenBank/DDBJ whole genome shotgun (WGS) entry which is preliminary data.</text>
</comment>
<evidence type="ECO:0000256" key="1">
    <source>
        <dbReference type="SAM" id="MobiDB-lite"/>
    </source>
</evidence>
<dbReference type="AlphaFoldDB" id="W9GII5"/>
<dbReference type="PANTHER" id="PTHR30492">
    <property type="entry name" value="METHYLGLYOXAL SYNTHASE"/>
    <property type="match status" value="1"/>
</dbReference>
<feature type="region of interest" description="Disordered" evidence="1">
    <location>
        <begin position="31"/>
        <end position="55"/>
    </location>
</feature>
<dbReference type="PATRIC" id="fig|584657.3.peg.2073"/>
<organism evidence="4 5">
    <name type="scientific">Intrasporangium chromatireducens Q5-1</name>
    <dbReference type="NCBI Taxonomy" id="584657"/>
    <lineage>
        <taxon>Bacteria</taxon>
        <taxon>Bacillati</taxon>
        <taxon>Actinomycetota</taxon>
        <taxon>Actinomycetes</taxon>
        <taxon>Micrococcales</taxon>
        <taxon>Intrasporangiaceae</taxon>
        <taxon>Intrasporangium</taxon>
    </lineage>
</organism>
<dbReference type="Gene3D" id="3.40.50.10330">
    <property type="entry name" value="Probable inorganic polyphosphate/atp-NAD kinase, domain 1"/>
    <property type="match status" value="1"/>
</dbReference>
<dbReference type="GO" id="GO:0019242">
    <property type="term" value="P:methylglyoxal biosynthetic process"/>
    <property type="evidence" value="ECO:0007669"/>
    <property type="project" value="InterPro"/>
</dbReference>
<dbReference type="PANTHER" id="PTHR30492:SF0">
    <property type="entry name" value="METHYLGLYOXAL SYNTHASE"/>
    <property type="match status" value="1"/>
</dbReference>
<keyword evidence="4" id="KW-0418">Kinase</keyword>